<sequence>MLYALYRGDEFLGIGTKYELAEMIGVAPQTISFYALPTYQKRTKNGYVAERVGYDDEELE</sequence>
<accession>A0A239X1C9</accession>
<proteinExistence type="predicted"/>
<name>A0A239X1C9_STRAI</name>
<protein>
    <submittedName>
        <fullName evidence="1">Phage protein</fullName>
    </submittedName>
</protein>
<evidence type="ECO:0000313" key="1">
    <source>
        <dbReference type="EMBL" id="SNV39744.1"/>
    </source>
</evidence>
<evidence type="ECO:0000313" key="2">
    <source>
        <dbReference type="Proteomes" id="UP000215144"/>
    </source>
</evidence>
<dbReference type="Proteomes" id="UP000215144">
    <property type="component" value="Chromosome 1"/>
</dbReference>
<dbReference type="AlphaFoldDB" id="A0A239X1C9"/>
<dbReference type="EMBL" id="LT906454">
    <property type="protein sequence ID" value="SNV39744.1"/>
    <property type="molecule type" value="Genomic_DNA"/>
</dbReference>
<dbReference type="OrthoDB" id="2156961at2"/>
<organism evidence="1 2">
    <name type="scientific">Streptococcus acidominimus</name>
    <dbReference type="NCBI Taxonomy" id="1326"/>
    <lineage>
        <taxon>Bacteria</taxon>
        <taxon>Bacillati</taxon>
        <taxon>Bacillota</taxon>
        <taxon>Bacilli</taxon>
        <taxon>Lactobacillales</taxon>
        <taxon>Streptococcaceae</taxon>
        <taxon>Streptococcus</taxon>
    </lineage>
</organism>
<reference evidence="1 2" key="1">
    <citation type="submission" date="2017-06" db="EMBL/GenBank/DDBJ databases">
        <authorList>
            <consortium name="Pathogen Informatics"/>
        </authorList>
    </citation>
    <scope>NUCLEOTIDE SEQUENCE [LARGE SCALE GENOMIC DNA]</scope>
    <source>
        <strain evidence="1 2">NCTC11291</strain>
    </source>
</reference>
<dbReference type="KEGG" id="saco:SAME_01028"/>
<gene>
    <name evidence="1" type="ORF">SAMEA4504048_01028</name>
</gene>